<evidence type="ECO:0000313" key="3">
    <source>
        <dbReference type="Proteomes" id="UP001221546"/>
    </source>
</evidence>
<name>A0ABY8JDQ1_9BRAD</name>
<proteinExistence type="predicted"/>
<reference evidence="2 3" key="1">
    <citation type="submission" date="2023-04" db="EMBL/GenBank/DDBJ databases">
        <title>Australian commercial rhizobial inoculants.</title>
        <authorList>
            <person name="Kohlmeier M.G."/>
            <person name="O'Hara G.W."/>
            <person name="Colombi E."/>
            <person name="Ramsay J.P."/>
            <person name="Terpolilli J."/>
        </authorList>
    </citation>
    <scope>NUCLEOTIDE SEQUENCE [LARGE SCALE GENOMIC DNA]</scope>
    <source>
        <strain evidence="2 3">CB627</strain>
    </source>
</reference>
<protein>
    <submittedName>
        <fullName evidence="2">Uncharacterized protein</fullName>
    </submittedName>
</protein>
<evidence type="ECO:0000313" key="2">
    <source>
        <dbReference type="EMBL" id="WFU62741.1"/>
    </source>
</evidence>
<sequence>MPSFTQPTPLIHLAVWVNDRVNPGHGPFGQEVRQMRPAGSSTTSMLSSTPPKMLRINATDLSIRLWIVRSLIVRPCHEPLNAAVVVS</sequence>
<feature type="region of interest" description="Disordered" evidence="1">
    <location>
        <begin position="26"/>
        <end position="51"/>
    </location>
</feature>
<dbReference type="Proteomes" id="UP001221546">
    <property type="component" value="Chromosome"/>
</dbReference>
<dbReference type="EMBL" id="CP121646">
    <property type="protein sequence ID" value="WFU62741.1"/>
    <property type="molecule type" value="Genomic_DNA"/>
</dbReference>
<organism evidence="2 3">
    <name type="scientific">Bradyrhizobium brasilense</name>
    <dbReference type="NCBI Taxonomy" id="1419277"/>
    <lineage>
        <taxon>Bacteria</taxon>
        <taxon>Pseudomonadati</taxon>
        <taxon>Pseudomonadota</taxon>
        <taxon>Alphaproteobacteria</taxon>
        <taxon>Hyphomicrobiales</taxon>
        <taxon>Nitrobacteraceae</taxon>
        <taxon>Bradyrhizobium</taxon>
    </lineage>
</organism>
<dbReference type="RefSeq" id="WP_310885397.1">
    <property type="nucleotide sequence ID" value="NZ_CP121646.1"/>
</dbReference>
<feature type="compositionally biased region" description="Low complexity" evidence="1">
    <location>
        <begin position="40"/>
        <end position="49"/>
    </location>
</feature>
<evidence type="ECO:0000256" key="1">
    <source>
        <dbReference type="SAM" id="MobiDB-lite"/>
    </source>
</evidence>
<gene>
    <name evidence="2" type="ORF">QA636_35740</name>
</gene>
<keyword evidence="3" id="KW-1185">Reference proteome</keyword>
<accession>A0ABY8JDQ1</accession>